<gene>
    <name evidence="3" type="ORF">IPJ48_01080</name>
</gene>
<organism evidence="3 4">
    <name type="scientific">Candidatus Propionivibrio dominans</name>
    <dbReference type="NCBI Taxonomy" id="2954373"/>
    <lineage>
        <taxon>Bacteria</taxon>
        <taxon>Pseudomonadati</taxon>
        <taxon>Pseudomonadota</taxon>
        <taxon>Betaproteobacteria</taxon>
        <taxon>Rhodocyclales</taxon>
        <taxon>Rhodocyclaceae</taxon>
        <taxon>Propionivibrio</taxon>
    </lineage>
</organism>
<dbReference type="InterPro" id="IPR007842">
    <property type="entry name" value="HEPN_dom"/>
</dbReference>
<feature type="domain" description="HEPN" evidence="2">
    <location>
        <begin position="2"/>
        <end position="117"/>
    </location>
</feature>
<evidence type="ECO:0000313" key="4">
    <source>
        <dbReference type="Proteomes" id="UP000886602"/>
    </source>
</evidence>
<evidence type="ECO:0000256" key="1">
    <source>
        <dbReference type="ARBA" id="ARBA00038248"/>
    </source>
</evidence>
<protein>
    <submittedName>
        <fullName evidence="3">HEPN domain-containing protein</fullName>
    </submittedName>
</protein>
<comment type="similarity">
    <text evidence="1">Belongs to the UPF0332 family.</text>
</comment>
<sequence length="121" mass="12859">MDKASKAAASAKLLLDSGDVDGACNRAYYAMFDAARAALIWSVAAVEPTVAKTHGGLIAAFSLHLVKSGRLPVELGKALNRAAEIRLVADYSGEEVTAEKAQWLIENSTVFIETVRQKLGP</sequence>
<evidence type="ECO:0000313" key="3">
    <source>
        <dbReference type="EMBL" id="MBK7421786.1"/>
    </source>
</evidence>
<dbReference type="AlphaFoldDB" id="A0A9D7I618"/>
<dbReference type="PANTHER" id="PTHR36565">
    <property type="entry name" value="UPF0332 PROTEIN TM_1000"/>
    <property type="match status" value="1"/>
</dbReference>
<proteinExistence type="inferred from homology"/>
<evidence type="ECO:0000259" key="2">
    <source>
        <dbReference type="Pfam" id="PF05168"/>
    </source>
</evidence>
<dbReference type="InterPro" id="IPR052226">
    <property type="entry name" value="UPF0332_toxin"/>
</dbReference>
<dbReference type="Pfam" id="PF05168">
    <property type="entry name" value="HEPN"/>
    <property type="match status" value="1"/>
</dbReference>
<name>A0A9D7I618_9RHOO</name>
<comment type="caution">
    <text evidence="3">The sequence shown here is derived from an EMBL/GenBank/DDBJ whole genome shotgun (WGS) entry which is preliminary data.</text>
</comment>
<reference evidence="3" key="1">
    <citation type="submission" date="2020-10" db="EMBL/GenBank/DDBJ databases">
        <title>Connecting structure to function with the recovery of over 1000 high-quality activated sludge metagenome-assembled genomes encoding full-length rRNA genes using long-read sequencing.</title>
        <authorList>
            <person name="Singleton C.M."/>
            <person name="Petriglieri F."/>
            <person name="Kristensen J.M."/>
            <person name="Kirkegaard R.H."/>
            <person name="Michaelsen T.Y."/>
            <person name="Andersen M.H."/>
            <person name="Karst S.M."/>
            <person name="Dueholm M.S."/>
            <person name="Nielsen P.H."/>
            <person name="Albertsen M."/>
        </authorList>
    </citation>
    <scope>NUCLEOTIDE SEQUENCE</scope>
    <source>
        <strain evidence="3">EsbW_18-Q3-R4-48_MAXAC.044</strain>
    </source>
</reference>
<dbReference type="EMBL" id="JADJNC010000003">
    <property type="protein sequence ID" value="MBK7421786.1"/>
    <property type="molecule type" value="Genomic_DNA"/>
</dbReference>
<dbReference type="Proteomes" id="UP000886602">
    <property type="component" value="Unassembled WGS sequence"/>
</dbReference>
<dbReference type="PANTHER" id="PTHR36565:SF1">
    <property type="entry name" value="UPF0332 PROTEIN TM_1000"/>
    <property type="match status" value="1"/>
</dbReference>
<accession>A0A9D7I618</accession>
<dbReference type="Gene3D" id="1.20.120.330">
    <property type="entry name" value="Nucleotidyltransferases domain 2"/>
    <property type="match status" value="1"/>
</dbReference>